<dbReference type="PANTHER" id="PTHR12346">
    <property type="entry name" value="SIN3B-RELATED"/>
    <property type="match status" value="1"/>
</dbReference>
<name>A0A1R0H523_9FUNG</name>
<evidence type="ECO:0000313" key="7">
    <source>
        <dbReference type="Proteomes" id="UP000187455"/>
    </source>
</evidence>
<dbReference type="InterPro" id="IPR031693">
    <property type="entry name" value="Sin3_C"/>
</dbReference>
<dbReference type="AlphaFoldDB" id="A0A1R0H523"/>
<evidence type="ECO:0000256" key="3">
    <source>
        <dbReference type="ARBA" id="ARBA00023242"/>
    </source>
</evidence>
<dbReference type="InterPro" id="IPR039774">
    <property type="entry name" value="Sin3-like"/>
</dbReference>
<evidence type="ECO:0000256" key="1">
    <source>
        <dbReference type="ARBA" id="ARBA00004123"/>
    </source>
</evidence>
<dbReference type="Gene3D" id="1.20.1160.11">
    <property type="entry name" value="Paired amphipathic helix"/>
    <property type="match status" value="1"/>
</dbReference>
<dbReference type="Proteomes" id="UP000187455">
    <property type="component" value="Unassembled WGS sequence"/>
</dbReference>
<keyword evidence="3" id="KW-0539">Nucleus</keyword>
<dbReference type="OrthoDB" id="10265969at2759"/>
<comment type="subcellular location">
    <subcellularLocation>
        <location evidence="1">Nucleus</location>
    </subcellularLocation>
</comment>
<organism evidence="6 7">
    <name type="scientific">Smittium mucronatum</name>
    <dbReference type="NCBI Taxonomy" id="133383"/>
    <lineage>
        <taxon>Eukaryota</taxon>
        <taxon>Fungi</taxon>
        <taxon>Fungi incertae sedis</taxon>
        <taxon>Zoopagomycota</taxon>
        <taxon>Kickxellomycotina</taxon>
        <taxon>Harpellomycetes</taxon>
        <taxon>Harpellales</taxon>
        <taxon>Legeriomycetaceae</taxon>
        <taxon>Smittium</taxon>
    </lineage>
</organism>
<protein>
    <submittedName>
        <fullName evidence="6">Transcriptional regulatory protein SIN3</fullName>
    </submittedName>
</protein>
<keyword evidence="7" id="KW-1185">Reference proteome</keyword>
<gene>
    <name evidence="6" type="ORF">AYI68_g1616</name>
</gene>
<feature type="domain" description="Histone deacetylase interacting" evidence="5">
    <location>
        <begin position="210"/>
        <end position="311"/>
    </location>
</feature>
<dbReference type="InterPro" id="IPR036600">
    <property type="entry name" value="PAH_sf"/>
</dbReference>
<dbReference type="GO" id="GO:0000785">
    <property type="term" value="C:chromatin"/>
    <property type="evidence" value="ECO:0007669"/>
    <property type="project" value="TreeGrafter"/>
</dbReference>
<dbReference type="STRING" id="133383.A0A1R0H523"/>
<dbReference type="GO" id="GO:0000122">
    <property type="term" value="P:negative regulation of transcription by RNA polymerase II"/>
    <property type="evidence" value="ECO:0007669"/>
    <property type="project" value="TreeGrafter"/>
</dbReference>
<dbReference type="Pfam" id="PF16879">
    <property type="entry name" value="Sin3a_C"/>
    <property type="match status" value="1"/>
</dbReference>
<dbReference type="InterPro" id="IPR013194">
    <property type="entry name" value="HDAC_interact_dom"/>
</dbReference>
<keyword evidence="2" id="KW-0678">Repressor</keyword>
<dbReference type="EMBL" id="LSSL01000575">
    <property type="protein sequence ID" value="OLY84223.1"/>
    <property type="molecule type" value="Genomic_DNA"/>
</dbReference>
<sequence length="908" mass="105300">MKRSFHSYGSEINNSNTPHTPSLNQRQSQTQTTESLQFLIIKFLNSLKILFSEKNFLCDDVLELLLNFSDPLSASKTYFLKIIQNEPALYDDFKLILTTIINESKISTLDDYPSLRYFLKGDKINDIPVKFSNSDINESFFKNLLFSQIYKTIGNDHVYKEYLKLVNLYNQDIISSNQFIDSSIPFLKNRNDIIVTLKRLVGFSNSYPLDLNPGPSYRLIASVNTPIISPSVSNDDPILELNNIWMSHPTWASERTEFVHHKKNQYEEAMFRVEEERHQIQIDIETNKQLIDQLSPIVKRIQKMSEIDKENLTLPFRFGGNSIALPRRALKNVYDAQRSVQVLEALHTHPAVAAPLILRRLEQKDREWRKLKEDLSKNWKDIENKNYYKSLDHGSSLFKIQDRKYTQSKYLINEVQASRHDFNFDSLFVPHLRYKLDNKNIIIEVLNFLSLYFRKHPNIIPSNSRMAVKSFILFFFSKLLGIKSGELGIDILRTLDSSEKSVIDIKTTQSSTNPSKKIVSVVISPNKTPFHSKNDSNENIAAPRSFKIHNICLAHLSNNLFINSVPFIKSKSVKSFYADCTFDLDERMSVYLYCDVNIYLFSRIFSFIYSRFESMYMYQASCCPEPNFESLAHHLSLLPKAIDTSELKNLDLYNMFLYFFKRLLSGAIDSSTYEDSMRIIFKEKSHLVFSIDKHLSNLSKQLVSSVSNANSMKFLDLFEASSTKIPIKSNSLMKYYNDASTLNSKFNPLEPLYGISFSSISRNIGFQYISNTDASKINSMELENHNYDEWVDYILEYASQKTDVKIFGVEGNSSFEGLVLSRNFTKEIANSHCEVSIYGPLVIYFKNFSYKINYKAGSSEYFVNHSKINSDYLVNQKISTLQRSKTRWIKFLDSKLVKIQPSQTPWWI</sequence>
<proteinExistence type="predicted"/>
<dbReference type="PANTHER" id="PTHR12346:SF0">
    <property type="entry name" value="SIN3A, ISOFORM G"/>
    <property type="match status" value="1"/>
</dbReference>
<evidence type="ECO:0000256" key="4">
    <source>
        <dbReference type="SAM" id="MobiDB-lite"/>
    </source>
</evidence>
<accession>A0A1R0H523</accession>
<reference evidence="6 7" key="1">
    <citation type="journal article" date="2016" name="Mol. Biol. Evol.">
        <title>Genome-Wide Survey of Gut Fungi (Harpellales) Reveals the First Horizontally Transferred Ubiquitin Gene from a Mosquito Host.</title>
        <authorList>
            <person name="Wang Y."/>
            <person name="White M.M."/>
            <person name="Kvist S."/>
            <person name="Moncalvo J.M."/>
        </authorList>
    </citation>
    <scope>NUCLEOTIDE SEQUENCE [LARGE SCALE GENOMIC DNA]</scope>
    <source>
        <strain evidence="6 7">ALG-7-W6</strain>
    </source>
</reference>
<evidence type="ECO:0000259" key="5">
    <source>
        <dbReference type="SMART" id="SM00761"/>
    </source>
</evidence>
<evidence type="ECO:0000256" key="2">
    <source>
        <dbReference type="ARBA" id="ARBA00022491"/>
    </source>
</evidence>
<dbReference type="GO" id="GO:0003714">
    <property type="term" value="F:transcription corepressor activity"/>
    <property type="evidence" value="ECO:0007669"/>
    <property type="project" value="InterPro"/>
</dbReference>
<evidence type="ECO:0000313" key="6">
    <source>
        <dbReference type="EMBL" id="OLY84223.1"/>
    </source>
</evidence>
<dbReference type="Pfam" id="PF08295">
    <property type="entry name" value="Sin3_corepress"/>
    <property type="match status" value="1"/>
</dbReference>
<dbReference type="SUPFAM" id="SSF47762">
    <property type="entry name" value="PAH2 domain"/>
    <property type="match status" value="1"/>
</dbReference>
<dbReference type="GO" id="GO:0000118">
    <property type="term" value="C:histone deacetylase complex"/>
    <property type="evidence" value="ECO:0007669"/>
    <property type="project" value="TreeGrafter"/>
</dbReference>
<dbReference type="SMART" id="SM00761">
    <property type="entry name" value="HDAC_interact"/>
    <property type="match status" value="1"/>
</dbReference>
<feature type="compositionally biased region" description="Polar residues" evidence="4">
    <location>
        <begin position="10"/>
        <end position="28"/>
    </location>
</feature>
<feature type="region of interest" description="Disordered" evidence="4">
    <location>
        <begin position="1"/>
        <end position="28"/>
    </location>
</feature>
<comment type="caution">
    <text evidence="6">The sequence shown here is derived from an EMBL/GenBank/DDBJ whole genome shotgun (WGS) entry which is preliminary data.</text>
</comment>